<dbReference type="InterPro" id="IPR016161">
    <property type="entry name" value="Ald_DH/histidinol_DH"/>
</dbReference>
<keyword evidence="2 4" id="KW-0560">Oxidoreductase</keyword>
<dbReference type="PROSITE" id="PS00070">
    <property type="entry name" value="ALDEHYDE_DEHYDR_CYS"/>
    <property type="match status" value="1"/>
</dbReference>
<feature type="active site" evidence="3">
    <location>
        <position position="231"/>
    </location>
</feature>
<name>A0A5P2CE74_STRVZ</name>
<comment type="similarity">
    <text evidence="1 4">Belongs to the aldehyde dehydrogenase family.</text>
</comment>
<evidence type="ECO:0000256" key="2">
    <source>
        <dbReference type="ARBA" id="ARBA00023002"/>
    </source>
</evidence>
<reference evidence="6 7" key="1">
    <citation type="submission" date="2018-05" db="EMBL/GenBank/DDBJ databases">
        <title>Streptomyces venezuelae.</title>
        <authorList>
            <person name="Kim W."/>
            <person name="Lee N."/>
            <person name="Cho B.-K."/>
        </authorList>
    </citation>
    <scope>NUCLEOTIDE SEQUENCE [LARGE SCALE GENOMIC DNA]</scope>
    <source>
        <strain evidence="6 7">ATCC 14585</strain>
    </source>
</reference>
<evidence type="ECO:0000259" key="5">
    <source>
        <dbReference type="Pfam" id="PF00171"/>
    </source>
</evidence>
<evidence type="ECO:0000313" key="7">
    <source>
        <dbReference type="Proteomes" id="UP000324015"/>
    </source>
</evidence>
<sequence>MRNDLLQVLNPATEEVVASVPAATAADVDAAVARAARAQEKWAATAPADRARLLRRFATTVDEHIEELARLEVREAGHLIGNARWEAGNVRDLFDYAAGGAERLNGRQIPAPGGLNITVLEPLGVVGVIAPWNFPMPIAAWGTAPALAAGNAVILKPAETTPLTALRLAELALEAGLPEDLFQVLPGEGGVAGNALVEHPGVAKIVFTGSTRVGKQIMARCADRVKRLTLELGGKSPNIVFADADVEAAALAAPMAYLDNSGQDCCARTRVLVQRSVYDRFLEVVAPAVESIVVGDPTDEKTQMGPLISRTQLDRVRSHVTPGDGIHGTAPEGPGFWFPPTLLTDVDPDAPVATEEVFGPVAVVIPFDDEADAIRLANATDHGLSGSVWTRDVGRALRVSGAVRAGNLSVNSHSSVRYWTPFGGYKQSGLGRELGPDALTAFTETKNVFISTEA</sequence>
<dbReference type="FunFam" id="3.40.605.10:FF:000026">
    <property type="entry name" value="Aldehyde dehydrogenase, putative"/>
    <property type="match status" value="1"/>
</dbReference>
<dbReference type="SUPFAM" id="SSF53720">
    <property type="entry name" value="ALDH-like"/>
    <property type="match status" value="1"/>
</dbReference>
<dbReference type="FunFam" id="3.40.605.10:FF:000007">
    <property type="entry name" value="NAD/NADP-dependent betaine aldehyde dehydrogenase"/>
    <property type="match status" value="1"/>
</dbReference>
<dbReference type="AlphaFoldDB" id="A0A5P2CE74"/>
<dbReference type="InterPro" id="IPR016163">
    <property type="entry name" value="Ald_DH_C"/>
</dbReference>
<dbReference type="InterPro" id="IPR016160">
    <property type="entry name" value="Ald_DH_CS_CYS"/>
</dbReference>
<dbReference type="Proteomes" id="UP000324015">
    <property type="component" value="Chromosome"/>
</dbReference>
<dbReference type="CDD" id="cd07078">
    <property type="entry name" value="ALDH"/>
    <property type="match status" value="1"/>
</dbReference>
<dbReference type="GO" id="GO:0016620">
    <property type="term" value="F:oxidoreductase activity, acting on the aldehyde or oxo group of donors, NAD or NADP as acceptor"/>
    <property type="evidence" value="ECO:0007669"/>
    <property type="project" value="InterPro"/>
</dbReference>
<feature type="domain" description="Aldehyde dehydrogenase" evidence="5">
    <location>
        <begin position="6"/>
        <end position="448"/>
    </location>
</feature>
<dbReference type="Gene3D" id="3.40.309.10">
    <property type="entry name" value="Aldehyde Dehydrogenase, Chain A, domain 2"/>
    <property type="match status" value="1"/>
</dbReference>
<dbReference type="InterPro" id="IPR029510">
    <property type="entry name" value="Ald_DH_CS_GLU"/>
</dbReference>
<dbReference type="Gene3D" id="3.40.605.10">
    <property type="entry name" value="Aldehyde Dehydrogenase, Chain A, domain 1"/>
    <property type="match status" value="1"/>
</dbReference>
<proteinExistence type="inferred from homology"/>
<evidence type="ECO:0000256" key="1">
    <source>
        <dbReference type="ARBA" id="ARBA00009986"/>
    </source>
</evidence>
<evidence type="ECO:0000256" key="4">
    <source>
        <dbReference type="RuleBase" id="RU003345"/>
    </source>
</evidence>
<dbReference type="EMBL" id="CP029191">
    <property type="protein sequence ID" value="QES40597.1"/>
    <property type="molecule type" value="Genomic_DNA"/>
</dbReference>
<dbReference type="InterPro" id="IPR016162">
    <property type="entry name" value="Ald_DH_N"/>
</dbReference>
<evidence type="ECO:0000313" key="6">
    <source>
        <dbReference type="EMBL" id="QES40597.1"/>
    </source>
</evidence>
<dbReference type="PROSITE" id="PS00687">
    <property type="entry name" value="ALDEHYDE_DEHYDR_GLU"/>
    <property type="match status" value="1"/>
</dbReference>
<gene>
    <name evidence="6" type="ORF">DEJ49_05970</name>
</gene>
<protein>
    <submittedName>
        <fullName evidence="6">Aldehyde dehydrogenase</fullName>
    </submittedName>
</protein>
<dbReference type="Pfam" id="PF00171">
    <property type="entry name" value="Aldedh"/>
    <property type="match status" value="1"/>
</dbReference>
<evidence type="ECO:0000256" key="3">
    <source>
        <dbReference type="PROSITE-ProRule" id="PRU10007"/>
    </source>
</evidence>
<organism evidence="6 7">
    <name type="scientific">Streptomyces venezuelae</name>
    <dbReference type="NCBI Taxonomy" id="54571"/>
    <lineage>
        <taxon>Bacteria</taxon>
        <taxon>Bacillati</taxon>
        <taxon>Actinomycetota</taxon>
        <taxon>Actinomycetes</taxon>
        <taxon>Kitasatosporales</taxon>
        <taxon>Streptomycetaceae</taxon>
        <taxon>Streptomyces</taxon>
    </lineage>
</organism>
<dbReference type="PANTHER" id="PTHR11699">
    <property type="entry name" value="ALDEHYDE DEHYDROGENASE-RELATED"/>
    <property type="match status" value="1"/>
</dbReference>
<dbReference type="InterPro" id="IPR015590">
    <property type="entry name" value="Aldehyde_DH_dom"/>
</dbReference>
<accession>A0A5P2CE74</accession>